<dbReference type="AlphaFoldDB" id="A0A1M6K0J2"/>
<dbReference type="Proteomes" id="UP000184474">
    <property type="component" value="Unassembled WGS sequence"/>
</dbReference>
<accession>A0A1M6K0J2</accession>
<keyword evidence="2" id="KW-1185">Reference proteome</keyword>
<dbReference type="EMBL" id="FRAA01000001">
    <property type="protein sequence ID" value="SHJ52404.1"/>
    <property type="molecule type" value="Genomic_DNA"/>
</dbReference>
<evidence type="ECO:0000313" key="1">
    <source>
        <dbReference type="EMBL" id="SHJ52404.1"/>
    </source>
</evidence>
<proteinExistence type="predicted"/>
<name>A0A1M6K0J2_REIAG</name>
<gene>
    <name evidence="1" type="ORF">SAMN04488028_101397</name>
</gene>
<evidence type="ECO:0000313" key="2">
    <source>
        <dbReference type="Proteomes" id="UP000184474"/>
    </source>
</evidence>
<evidence type="ECO:0008006" key="3">
    <source>
        <dbReference type="Google" id="ProtNLM"/>
    </source>
</evidence>
<dbReference type="RefSeq" id="WP_073118946.1">
    <property type="nucleotide sequence ID" value="NZ_FRAA01000001.1"/>
</dbReference>
<dbReference type="STRING" id="156994.SAMN04488028_101397"/>
<sequence>MKQRDDMKKKAFKLILIIVLFVPLAARGQAYVGGGYMTSTNSDSHDVKGVEVVIQSKYQIKDSRFAIMPSVNMGLLYEYVNKEYLESYTTTLSIAANGSFDIIQSKWVIFSLFAGPVIRWEHTFEPGSESTFNEYEARANKSHEWGYELGVTLDVRISDKISTRLIPFAVQRTLKEQSSLLHQTSYLTLMIGINNTKKN</sequence>
<protein>
    <recommendedName>
        <fullName evidence="3">Outer membrane protein beta-barrel domain-containing protein</fullName>
    </recommendedName>
</protein>
<reference evidence="2" key="1">
    <citation type="submission" date="2016-11" db="EMBL/GenBank/DDBJ databases">
        <authorList>
            <person name="Varghese N."/>
            <person name="Submissions S."/>
        </authorList>
    </citation>
    <scope>NUCLEOTIDE SEQUENCE [LARGE SCALE GENOMIC DNA]</scope>
    <source>
        <strain evidence="2">DSM 26134</strain>
    </source>
</reference>
<organism evidence="1 2">
    <name type="scientific">Reichenbachiella agariperforans</name>
    <dbReference type="NCBI Taxonomy" id="156994"/>
    <lineage>
        <taxon>Bacteria</taxon>
        <taxon>Pseudomonadati</taxon>
        <taxon>Bacteroidota</taxon>
        <taxon>Cytophagia</taxon>
        <taxon>Cytophagales</taxon>
        <taxon>Reichenbachiellaceae</taxon>
        <taxon>Reichenbachiella</taxon>
    </lineage>
</organism>